<comment type="similarity">
    <text evidence="6">Belongs to the TVP38/TMEM64 family.</text>
</comment>
<feature type="transmembrane region" description="Helical" evidence="6">
    <location>
        <begin position="87"/>
        <end position="112"/>
    </location>
</feature>
<name>A0A926ELQ7_9FIRM</name>
<dbReference type="GO" id="GO:0005886">
    <property type="term" value="C:plasma membrane"/>
    <property type="evidence" value="ECO:0007669"/>
    <property type="project" value="UniProtKB-SubCell"/>
</dbReference>
<dbReference type="RefSeq" id="WP_262395470.1">
    <property type="nucleotide sequence ID" value="NZ_JACRTD010000006.1"/>
</dbReference>
<evidence type="ECO:0000256" key="3">
    <source>
        <dbReference type="ARBA" id="ARBA00022692"/>
    </source>
</evidence>
<reference evidence="8" key="1">
    <citation type="submission" date="2020-08" db="EMBL/GenBank/DDBJ databases">
        <title>Genome public.</title>
        <authorList>
            <person name="Liu C."/>
            <person name="Sun Q."/>
        </authorList>
    </citation>
    <scope>NUCLEOTIDE SEQUENCE</scope>
    <source>
        <strain evidence="8">NSJ-64</strain>
    </source>
</reference>
<feature type="domain" description="VTT" evidence="7">
    <location>
        <begin position="75"/>
        <end position="191"/>
    </location>
</feature>
<dbReference type="PANTHER" id="PTHR12677:SF59">
    <property type="entry name" value="GOLGI APPARATUS MEMBRANE PROTEIN TVP38-RELATED"/>
    <property type="match status" value="1"/>
</dbReference>
<evidence type="ECO:0000313" key="8">
    <source>
        <dbReference type="EMBL" id="MBC8585753.1"/>
    </source>
</evidence>
<evidence type="ECO:0000313" key="9">
    <source>
        <dbReference type="Proteomes" id="UP000623678"/>
    </source>
</evidence>
<protein>
    <recommendedName>
        <fullName evidence="6">TVP38/TMEM64 family membrane protein</fullName>
    </recommendedName>
</protein>
<comment type="caution">
    <text evidence="8">The sequence shown here is derived from an EMBL/GenBank/DDBJ whole genome shotgun (WGS) entry which is preliminary data.</text>
</comment>
<evidence type="ECO:0000256" key="1">
    <source>
        <dbReference type="ARBA" id="ARBA00004651"/>
    </source>
</evidence>
<dbReference type="InterPro" id="IPR015414">
    <property type="entry name" value="TMEM64"/>
</dbReference>
<feature type="transmembrane region" description="Helical" evidence="6">
    <location>
        <begin position="173"/>
        <end position="194"/>
    </location>
</feature>
<evidence type="ECO:0000259" key="7">
    <source>
        <dbReference type="Pfam" id="PF09335"/>
    </source>
</evidence>
<proteinExistence type="inferred from homology"/>
<evidence type="ECO:0000256" key="4">
    <source>
        <dbReference type="ARBA" id="ARBA00022989"/>
    </source>
</evidence>
<organism evidence="8 9">
    <name type="scientific">Youxingia wuxianensis</name>
    <dbReference type="NCBI Taxonomy" id="2763678"/>
    <lineage>
        <taxon>Bacteria</taxon>
        <taxon>Bacillati</taxon>
        <taxon>Bacillota</taxon>
        <taxon>Clostridia</taxon>
        <taxon>Eubacteriales</taxon>
        <taxon>Oscillospiraceae</taxon>
        <taxon>Youxingia</taxon>
    </lineage>
</organism>
<keyword evidence="2 6" id="KW-1003">Cell membrane</keyword>
<evidence type="ECO:0000256" key="2">
    <source>
        <dbReference type="ARBA" id="ARBA00022475"/>
    </source>
</evidence>
<dbReference type="InterPro" id="IPR032816">
    <property type="entry name" value="VTT_dom"/>
</dbReference>
<sequence>MAEKKKGAPIILIIFIALIFIGAFSWLVWRYYPDIAGLTEPENMAAFKEKLHSFGVWGIFFLLGIQILQVISGIIPALPIQVAAGVIYGPVGGTFLCITGIFIGSALVFLTVKKFGQPVVDRMFPKEKQEKLSFLHHADRLNIIVFLLYLLPAMPKDVLTYLAALTPLNLQRFLGITIIARIPVLLGTCFAASAVMQGNYLSAAGVSCISGALGIVCMVNSKKILEKLKSLRKKK</sequence>
<keyword evidence="9" id="KW-1185">Reference proteome</keyword>
<feature type="transmembrane region" description="Helical" evidence="6">
    <location>
        <begin position="200"/>
        <end position="219"/>
    </location>
</feature>
<dbReference type="Pfam" id="PF09335">
    <property type="entry name" value="VTT_dom"/>
    <property type="match status" value="1"/>
</dbReference>
<gene>
    <name evidence="8" type="ORF">H8705_09165</name>
</gene>
<evidence type="ECO:0000256" key="5">
    <source>
        <dbReference type="ARBA" id="ARBA00023136"/>
    </source>
</evidence>
<accession>A0A926ELQ7</accession>
<dbReference type="Proteomes" id="UP000623678">
    <property type="component" value="Unassembled WGS sequence"/>
</dbReference>
<dbReference type="EMBL" id="JACRTD010000006">
    <property type="protein sequence ID" value="MBC8585753.1"/>
    <property type="molecule type" value="Genomic_DNA"/>
</dbReference>
<keyword evidence="5 6" id="KW-0472">Membrane</keyword>
<evidence type="ECO:0000256" key="6">
    <source>
        <dbReference type="RuleBase" id="RU366058"/>
    </source>
</evidence>
<feature type="transmembrane region" description="Helical" evidence="6">
    <location>
        <begin position="7"/>
        <end position="29"/>
    </location>
</feature>
<keyword evidence="4 6" id="KW-1133">Transmembrane helix</keyword>
<comment type="subcellular location">
    <subcellularLocation>
        <location evidence="1 6">Cell membrane</location>
        <topology evidence="1 6">Multi-pass membrane protein</topology>
    </subcellularLocation>
</comment>
<keyword evidence="3 6" id="KW-0812">Transmembrane</keyword>
<dbReference type="PANTHER" id="PTHR12677">
    <property type="entry name" value="GOLGI APPARATUS MEMBRANE PROTEIN TVP38-RELATED"/>
    <property type="match status" value="1"/>
</dbReference>
<feature type="transmembrane region" description="Helical" evidence="6">
    <location>
        <begin position="54"/>
        <end position="75"/>
    </location>
</feature>
<dbReference type="AlphaFoldDB" id="A0A926ELQ7"/>